<protein>
    <submittedName>
        <fullName evidence="2">Uncharacterized protein</fullName>
    </submittedName>
</protein>
<feature type="compositionally biased region" description="Gly residues" evidence="1">
    <location>
        <begin position="87"/>
        <end position="104"/>
    </location>
</feature>
<sequence>HAADPARIRIAGVVEWSEDESAVQLVPEAFRAELHWSRVRQLCLRGQGGSQRGDGLANIAGDNHPAAARDHRKGTGGRENNGKGAHGKGFSGKGKGNGGRGYGTKGSADKGEAGAKGIGGKGGRSMGGGGKVHYHSGRVFDGKGSGGEGRARINGSSNRYSQ</sequence>
<reference evidence="2 3" key="1">
    <citation type="journal article" date="2015" name="Genome Biol. Evol.">
        <title>Comparative Genomics of a Bacterivorous Green Alga Reveals Evolutionary Causalities and Consequences of Phago-Mixotrophic Mode of Nutrition.</title>
        <authorList>
            <person name="Burns J.A."/>
            <person name="Paasch A."/>
            <person name="Narechania A."/>
            <person name="Kim E."/>
        </authorList>
    </citation>
    <scope>NUCLEOTIDE SEQUENCE [LARGE SCALE GENOMIC DNA]</scope>
    <source>
        <strain evidence="2 3">PLY_AMNH</strain>
    </source>
</reference>
<evidence type="ECO:0000313" key="3">
    <source>
        <dbReference type="Proteomes" id="UP001190700"/>
    </source>
</evidence>
<name>A0AAE0L9H0_9CHLO</name>
<accession>A0AAE0L9H0</accession>
<gene>
    <name evidence="2" type="ORF">CYMTET_15307</name>
</gene>
<proteinExistence type="predicted"/>
<dbReference type="Proteomes" id="UP001190700">
    <property type="component" value="Unassembled WGS sequence"/>
</dbReference>
<feature type="compositionally biased region" description="Gly residues" evidence="1">
    <location>
        <begin position="114"/>
        <end position="131"/>
    </location>
</feature>
<evidence type="ECO:0000313" key="2">
    <source>
        <dbReference type="EMBL" id="KAK3276635.1"/>
    </source>
</evidence>
<keyword evidence="3" id="KW-1185">Reference proteome</keyword>
<comment type="caution">
    <text evidence="2">The sequence shown here is derived from an EMBL/GenBank/DDBJ whole genome shotgun (WGS) entry which is preliminary data.</text>
</comment>
<organism evidence="2 3">
    <name type="scientific">Cymbomonas tetramitiformis</name>
    <dbReference type="NCBI Taxonomy" id="36881"/>
    <lineage>
        <taxon>Eukaryota</taxon>
        <taxon>Viridiplantae</taxon>
        <taxon>Chlorophyta</taxon>
        <taxon>Pyramimonadophyceae</taxon>
        <taxon>Pyramimonadales</taxon>
        <taxon>Pyramimonadaceae</taxon>
        <taxon>Cymbomonas</taxon>
    </lineage>
</organism>
<feature type="region of interest" description="Disordered" evidence="1">
    <location>
        <begin position="47"/>
        <end position="162"/>
    </location>
</feature>
<feature type="non-terminal residue" evidence="2">
    <location>
        <position position="1"/>
    </location>
</feature>
<evidence type="ECO:0000256" key="1">
    <source>
        <dbReference type="SAM" id="MobiDB-lite"/>
    </source>
</evidence>
<dbReference type="EMBL" id="LGRX02006454">
    <property type="protein sequence ID" value="KAK3276635.1"/>
    <property type="molecule type" value="Genomic_DNA"/>
</dbReference>
<dbReference type="AlphaFoldDB" id="A0AAE0L9H0"/>